<evidence type="ECO:0000313" key="9">
    <source>
        <dbReference type="Proteomes" id="UP000095131"/>
    </source>
</evidence>
<feature type="domain" description="HAMP" evidence="7">
    <location>
        <begin position="330"/>
        <end position="382"/>
    </location>
</feature>
<dbReference type="PATRIC" id="fig|45658.8.peg.773"/>
<reference evidence="8 9" key="1">
    <citation type="submission" date="2016-08" db="EMBL/GenBank/DDBJ databases">
        <title>Genome sequencing of Vibrio scophthalmi strain FP3289, an isolated from Paralichthys olivaceus.</title>
        <authorList>
            <person name="Han H.-J."/>
        </authorList>
    </citation>
    <scope>NUCLEOTIDE SEQUENCE [LARGE SCALE GENOMIC DNA]</scope>
    <source>
        <strain evidence="8 9">FP3289</strain>
    </source>
</reference>
<comment type="caution">
    <text evidence="8">The sequence shown here is derived from an EMBL/GenBank/DDBJ whole genome shotgun (WGS) entry which is preliminary data.</text>
</comment>
<organism evidence="8 9">
    <name type="scientific">Vibrio scophthalmi</name>
    <dbReference type="NCBI Taxonomy" id="45658"/>
    <lineage>
        <taxon>Bacteria</taxon>
        <taxon>Pseudomonadati</taxon>
        <taxon>Pseudomonadota</taxon>
        <taxon>Gammaproteobacteria</taxon>
        <taxon>Vibrionales</taxon>
        <taxon>Vibrionaceae</taxon>
        <taxon>Vibrio</taxon>
    </lineage>
</organism>
<dbReference type="Gene3D" id="1.10.287.950">
    <property type="entry name" value="Methyl-accepting chemotaxis protein"/>
    <property type="match status" value="1"/>
</dbReference>
<evidence type="ECO:0000313" key="8">
    <source>
        <dbReference type="EMBL" id="ODS10526.1"/>
    </source>
</evidence>
<dbReference type="GO" id="GO:0007165">
    <property type="term" value="P:signal transduction"/>
    <property type="evidence" value="ECO:0007669"/>
    <property type="project" value="UniProtKB-KW"/>
</dbReference>
<keyword evidence="5" id="KW-0472">Membrane</keyword>
<evidence type="ECO:0000256" key="1">
    <source>
        <dbReference type="ARBA" id="ARBA00004370"/>
    </source>
</evidence>
<accession>A0A1E3WL75</accession>
<dbReference type="GO" id="GO:0006935">
    <property type="term" value="P:chemotaxis"/>
    <property type="evidence" value="ECO:0007669"/>
    <property type="project" value="InterPro"/>
</dbReference>
<dbReference type="RefSeq" id="WP_069446137.1">
    <property type="nucleotide sequence ID" value="NZ_MDCJ01000002.1"/>
</dbReference>
<dbReference type="InterPro" id="IPR004090">
    <property type="entry name" value="Chemotax_Me-accpt_rcpt"/>
</dbReference>
<dbReference type="PROSITE" id="PS50111">
    <property type="entry name" value="CHEMOTAXIS_TRANSDUC_2"/>
    <property type="match status" value="1"/>
</dbReference>
<sequence length="664" mass="72955">MKNNNNSSPSWLTSLSLRTLLLLPVGISLLASAVVSCLILVFLEEMKHGVEYSTSRAERAESAAMLDNNWNNIRVHTRDMMMADTDQLRSELIGIESKVKETQDLITSQFIANPSMSQSTKDDMQRVLENMNGYSKTLTTTVEQYELIHEQWWTHTPNMWAPLFAMVNEVMEYAEVNDDLDVAVWQKQGEQLVKNLDSYYSSMSMNVFMRVDVSRDQTLGYLTNAGKILDEFDWLPAVKNFKDTTFQGYITSTDVIFAALEADKQATTTRVEFAGDIRSAIVTVIERNMQMLGEANNTSLATINKVISVQVISWIVAALVSIAFCIYLVRHFIQIFGQLTVTLQSMANKDFSTRTHIKGKNELARLAMNADETVVSISRVIDEVRGQGAEVSASSTQLAAVMVQSSANAQEQNLQVQQIAAAVTEMSTSAGIVAESAKQTESRAIMAYSACEEGQSLAQENSQRANDLTAQLGETAVVVDNLKQRCHSISEVAEVISAISDQTNLLALNAAIEAARAGELGRGFAVVADEVRSLAGKTQNSTEHIKSIIEELQRQSDTAQITVQSCLEKVDEVREASSVVVDKILATQQAVAEINDSSTEMSVAAEQQSKASEEISESLHGIKDTIAQNMAGIDESSQASNFLSELAERQSSRLKEFQLAAINS</sequence>
<keyword evidence="5" id="KW-0812">Transmembrane</keyword>
<dbReference type="SUPFAM" id="SSF58104">
    <property type="entry name" value="Methyl-accepting chemotaxis protein (MCP) signaling domain"/>
    <property type="match status" value="1"/>
</dbReference>
<feature type="domain" description="Methyl-accepting transducer" evidence="6">
    <location>
        <begin position="387"/>
        <end position="623"/>
    </location>
</feature>
<comment type="similarity">
    <text evidence="3">Belongs to the methyl-accepting chemotaxis (MCP) protein family.</text>
</comment>
<dbReference type="Pfam" id="PF00015">
    <property type="entry name" value="MCPsignal"/>
    <property type="match status" value="1"/>
</dbReference>
<dbReference type="PRINTS" id="PR00260">
    <property type="entry name" value="CHEMTRNSDUCR"/>
</dbReference>
<keyword evidence="5" id="KW-1133">Transmembrane helix</keyword>
<dbReference type="SMART" id="SM00283">
    <property type="entry name" value="MA"/>
    <property type="match status" value="1"/>
</dbReference>
<feature type="transmembrane region" description="Helical" evidence="5">
    <location>
        <begin position="311"/>
        <end position="329"/>
    </location>
</feature>
<evidence type="ECO:0000259" key="6">
    <source>
        <dbReference type="PROSITE" id="PS50111"/>
    </source>
</evidence>
<dbReference type="EMBL" id="MDCJ01000002">
    <property type="protein sequence ID" value="ODS10526.1"/>
    <property type="molecule type" value="Genomic_DNA"/>
</dbReference>
<dbReference type="AlphaFoldDB" id="A0A1E3WL75"/>
<dbReference type="Proteomes" id="UP000095131">
    <property type="component" value="Unassembled WGS sequence"/>
</dbReference>
<evidence type="ECO:0000256" key="5">
    <source>
        <dbReference type="SAM" id="Phobius"/>
    </source>
</evidence>
<keyword evidence="2 4" id="KW-0807">Transducer</keyword>
<dbReference type="GO" id="GO:0016020">
    <property type="term" value="C:membrane"/>
    <property type="evidence" value="ECO:0007669"/>
    <property type="project" value="UniProtKB-SubCell"/>
</dbReference>
<evidence type="ECO:0000256" key="3">
    <source>
        <dbReference type="ARBA" id="ARBA00029447"/>
    </source>
</evidence>
<dbReference type="InterPro" id="IPR004089">
    <property type="entry name" value="MCPsignal_dom"/>
</dbReference>
<protein>
    <submittedName>
        <fullName evidence="8">Putative methyl-accepting chemotaxis protein</fullName>
    </submittedName>
</protein>
<dbReference type="FunFam" id="1.10.287.950:FF:000001">
    <property type="entry name" value="Methyl-accepting chemotaxis sensory transducer"/>
    <property type="match status" value="1"/>
</dbReference>
<proteinExistence type="inferred from homology"/>
<evidence type="ECO:0000259" key="7">
    <source>
        <dbReference type="PROSITE" id="PS50885"/>
    </source>
</evidence>
<dbReference type="InterPro" id="IPR003660">
    <property type="entry name" value="HAMP_dom"/>
</dbReference>
<gene>
    <name evidence="8" type="ORF">VSF3289_00785</name>
</gene>
<feature type="transmembrane region" description="Helical" evidence="5">
    <location>
        <begin position="20"/>
        <end position="43"/>
    </location>
</feature>
<dbReference type="PANTHER" id="PTHR32089:SF33">
    <property type="entry name" value="TOXIN COREGULATED PILUS BIOSYNTHESIS PROTEIN I"/>
    <property type="match status" value="1"/>
</dbReference>
<name>A0A1E3WL75_9VIBR</name>
<comment type="subcellular location">
    <subcellularLocation>
        <location evidence="1">Membrane</location>
    </subcellularLocation>
</comment>
<dbReference type="GO" id="GO:0004888">
    <property type="term" value="F:transmembrane signaling receptor activity"/>
    <property type="evidence" value="ECO:0007669"/>
    <property type="project" value="InterPro"/>
</dbReference>
<dbReference type="PANTHER" id="PTHR32089">
    <property type="entry name" value="METHYL-ACCEPTING CHEMOTAXIS PROTEIN MCPB"/>
    <property type="match status" value="1"/>
</dbReference>
<dbReference type="OrthoDB" id="7054443at2"/>
<evidence type="ECO:0000256" key="2">
    <source>
        <dbReference type="ARBA" id="ARBA00023224"/>
    </source>
</evidence>
<evidence type="ECO:0000256" key="4">
    <source>
        <dbReference type="PROSITE-ProRule" id="PRU00284"/>
    </source>
</evidence>
<dbReference type="PROSITE" id="PS50885">
    <property type="entry name" value="HAMP"/>
    <property type="match status" value="1"/>
</dbReference>